<keyword evidence="3" id="KW-1185">Reference proteome</keyword>
<proteinExistence type="predicted"/>
<organism evidence="2 3">
    <name type="scientific">Tuber aestivum</name>
    <name type="common">summer truffle</name>
    <dbReference type="NCBI Taxonomy" id="59557"/>
    <lineage>
        <taxon>Eukaryota</taxon>
        <taxon>Fungi</taxon>
        <taxon>Dikarya</taxon>
        <taxon>Ascomycota</taxon>
        <taxon>Pezizomycotina</taxon>
        <taxon>Pezizomycetes</taxon>
        <taxon>Pezizales</taxon>
        <taxon>Tuberaceae</taxon>
        <taxon>Tuber</taxon>
    </lineage>
</organism>
<feature type="compositionally biased region" description="Basic and acidic residues" evidence="1">
    <location>
        <begin position="105"/>
        <end position="123"/>
    </location>
</feature>
<dbReference type="EMBL" id="LN891179">
    <property type="protein sequence ID" value="CUS07735.1"/>
    <property type="molecule type" value="Genomic_DNA"/>
</dbReference>
<evidence type="ECO:0000313" key="3">
    <source>
        <dbReference type="Proteomes" id="UP001412239"/>
    </source>
</evidence>
<dbReference type="AlphaFoldDB" id="A0A292PM14"/>
<gene>
    <name evidence="2" type="ORF">GSTUAT00008143001</name>
</gene>
<name>A0A292PM14_9PEZI</name>
<feature type="region of interest" description="Disordered" evidence="1">
    <location>
        <begin position="86"/>
        <end position="137"/>
    </location>
</feature>
<reference evidence="2" key="1">
    <citation type="submission" date="2015-10" db="EMBL/GenBank/DDBJ databases">
        <authorList>
            <person name="Regsiter A."/>
            <person name="william w."/>
        </authorList>
    </citation>
    <scope>NUCLEOTIDE SEQUENCE</scope>
    <source>
        <strain evidence="2">Montdore</strain>
    </source>
</reference>
<dbReference type="Proteomes" id="UP001412239">
    <property type="component" value="Unassembled WGS sequence"/>
</dbReference>
<evidence type="ECO:0000256" key="1">
    <source>
        <dbReference type="SAM" id="MobiDB-lite"/>
    </source>
</evidence>
<accession>A0A292PM14</accession>
<protein>
    <submittedName>
        <fullName evidence="2">Uncharacterized protein</fullName>
    </submittedName>
</protein>
<evidence type="ECO:0000313" key="2">
    <source>
        <dbReference type="EMBL" id="CUS07735.1"/>
    </source>
</evidence>
<sequence>MSDRANLLNPKSIFCFKEKRSDYEIKYIRFKASSTYHLRTPQNQQQARKISYNDKTDFCQIDDKAQPSIMFRTIIYKQTSKARSIHPLSYHPHTSRVISTFQPRRNTDNDTDHDNGNHHHDSSQHASPGSPPGVSWKEFTHLDKDVSNIKLKLDHIQSGQAEMRADIKDVG</sequence>